<dbReference type="AlphaFoldDB" id="A0A7J6S6F5"/>
<feature type="region of interest" description="Disordered" evidence="1">
    <location>
        <begin position="43"/>
        <end position="94"/>
    </location>
</feature>
<reference evidence="2 3" key="1">
    <citation type="submission" date="2020-04" db="EMBL/GenBank/DDBJ databases">
        <title>Perkinsus olseni comparative genomics.</title>
        <authorList>
            <person name="Bogema D.R."/>
        </authorList>
    </citation>
    <scope>NUCLEOTIDE SEQUENCE [LARGE SCALE GENOMIC DNA]</scope>
    <source>
        <strain evidence="2">ATCC PRA-205</strain>
    </source>
</reference>
<organism evidence="2 3">
    <name type="scientific">Perkinsus olseni</name>
    <name type="common">Perkinsus atlanticus</name>
    <dbReference type="NCBI Taxonomy" id="32597"/>
    <lineage>
        <taxon>Eukaryota</taxon>
        <taxon>Sar</taxon>
        <taxon>Alveolata</taxon>
        <taxon>Perkinsozoa</taxon>
        <taxon>Perkinsea</taxon>
        <taxon>Perkinsida</taxon>
        <taxon>Perkinsidae</taxon>
        <taxon>Perkinsus</taxon>
    </lineage>
</organism>
<feature type="compositionally biased region" description="Basic residues" evidence="1">
    <location>
        <begin position="83"/>
        <end position="94"/>
    </location>
</feature>
<evidence type="ECO:0000256" key="1">
    <source>
        <dbReference type="SAM" id="MobiDB-lite"/>
    </source>
</evidence>
<feature type="region of interest" description="Disordered" evidence="1">
    <location>
        <begin position="130"/>
        <end position="149"/>
    </location>
</feature>
<protein>
    <submittedName>
        <fullName evidence="2">Uncharacterized protein</fullName>
    </submittedName>
</protein>
<comment type="caution">
    <text evidence="2">The sequence shown here is derived from an EMBL/GenBank/DDBJ whole genome shotgun (WGS) entry which is preliminary data.</text>
</comment>
<dbReference type="EMBL" id="JABANM010017512">
    <property type="protein sequence ID" value="KAF4727630.1"/>
    <property type="molecule type" value="Genomic_DNA"/>
</dbReference>
<sequence length="169" mass="18552">SSTRGRVPMSPSTTSTFNEAGSSKGSSEQEAEWADVIADGRVRVSSSSSTLASGTRRIYRAQEETTMDGTSEGSHGDAAGNRLRSRQQQHHHHYRPCLAKIIPLEGPDERRDAEAFMEQLATVFPHQVLRPHSHSSPHPSGPFEEPVYGHGRSSLRQITRELALLARSP</sequence>
<accession>A0A7J6S6F5</accession>
<proteinExistence type="predicted"/>
<name>A0A7J6S6F5_PEROL</name>
<feature type="non-terminal residue" evidence="2">
    <location>
        <position position="1"/>
    </location>
</feature>
<feature type="compositionally biased region" description="Polar residues" evidence="1">
    <location>
        <begin position="1"/>
        <end position="28"/>
    </location>
</feature>
<evidence type="ECO:0000313" key="2">
    <source>
        <dbReference type="EMBL" id="KAF4727630.1"/>
    </source>
</evidence>
<feature type="non-terminal residue" evidence="2">
    <location>
        <position position="169"/>
    </location>
</feature>
<gene>
    <name evidence="2" type="ORF">FOZ62_017401</name>
</gene>
<feature type="region of interest" description="Disordered" evidence="1">
    <location>
        <begin position="1"/>
        <end position="31"/>
    </location>
</feature>
<evidence type="ECO:0000313" key="3">
    <source>
        <dbReference type="Proteomes" id="UP000574390"/>
    </source>
</evidence>
<dbReference type="Proteomes" id="UP000574390">
    <property type="component" value="Unassembled WGS sequence"/>
</dbReference>